<feature type="coiled-coil region" evidence="1">
    <location>
        <begin position="1"/>
        <end position="57"/>
    </location>
</feature>
<comment type="caution">
    <text evidence="3">The sequence shown here is derived from an EMBL/GenBank/DDBJ whole genome shotgun (WGS) entry which is preliminary data.</text>
</comment>
<keyword evidence="1" id="KW-0175">Coiled coil</keyword>
<evidence type="ECO:0000313" key="4">
    <source>
        <dbReference type="Proteomes" id="UP000489600"/>
    </source>
</evidence>
<gene>
    <name evidence="3" type="ORF">ANE_LOCUS9210</name>
</gene>
<dbReference type="AlphaFoldDB" id="A0A565BC56"/>
<dbReference type="PROSITE" id="PS50905">
    <property type="entry name" value="FERRITIN_LIKE"/>
    <property type="match status" value="1"/>
</dbReference>
<organism evidence="3 4">
    <name type="scientific">Arabis nemorensis</name>
    <dbReference type="NCBI Taxonomy" id="586526"/>
    <lineage>
        <taxon>Eukaryota</taxon>
        <taxon>Viridiplantae</taxon>
        <taxon>Streptophyta</taxon>
        <taxon>Embryophyta</taxon>
        <taxon>Tracheophyta</taxon>
        <taxon>Spermatophyta</taxon>
        <taxon>Magnoliopsida</taxon>
        <taxon>eudicotyledons</taxon>
        <taxon>Gunneridae</taxon>
        <taxon>Pentapetalae</taxon>
        <taxon>rosids</taxon>
        <taxon>malvids</taxon>
        <taxon>Brassicales</taxon>
        <taxon>Brassicaceae</taxon>
        <taxon>Arabideae</taxon>
        <taxon>Arabis</taxon>
    </lineage>
</organism>
<evidence type="ECO:0000313" key="3">
    <source>
        <dbReference type="EMBL" id="VVA98765.1"/>
    </source>
</evidence>
<protein>
    <recommendedName>
        <fullName evidence="2">Ferritin-like diiron domain-containing protein</fullName>
    </recommendedName>
</protein>
<dbReference type="InterPro" id="IPR009040">
    <property type="entry name" value="Ferritin-like_diiron"/>
</dbReference>
<dbReference type="Proteomes" id="UP000489600">
    <property type="component" value="Unassembled WGS sequence"/>
</dbReference>
<evidence type="ECO:0000259" key="2">
    <source>
        <dbReference type="PROSITE" id="PS50905"/>
    </source>
</evidence>
<dbReference type="EMBL" id="CABITT030000003">
    <property type="protein sequence ID" value="VVA98765.1"/>
    <property type="molecule type" value="Genomic_DNA"/>
</dbReference>
<keyword evidence="4" id="KW-1185">Reference proteome</keyword>
<name>A0A565BC56_9BRAS</name>
<proteinExistence type="predicted"/>
<feature type="domain" description="Ferritin-like diiron" evidence="2">
    <location>
        <begin position="1"/>
        <end position="22"/>
    </location>
</feature>
<evidence type="ECO:0000256" key="1">
    <source>
        <dbReference type="SAM" id="Coils"/>
    </source>
</evidence>
<reference evidence="3" key="1">
    <citation type="submission" date="2019-07" db="EMBL/GenBank/DDBJ databases">
        <authorList>
            <person name="Dittberner H."/>
        </authorList>
    </citation>
    <scope>NUCLEOTIDE SEQUENCE [LARGE SCALE GENOMIC DNA]</scope>
</reference>
<accession>A0A565BC56</accession>
<sequence>MREQKEEIKKLKDTINELKREGEIVDMKFPTDFSNELKNYRDECVMLKQEVLILKERNNGLRNVIIKSSVGFAVAADYILHF</sequence>